<evidence type="ECO:0000256" key="8">
    <source>
        <dbReference type="ARBA" id="ARBA00022989"/>
    </source>
</evidence>
<keyword evidence="15" id="KW-1185">Reference proteome</keyword>
<dbReference type="OrthoDB" id="5288536at2"/>
<dbReference type="InterPro" id="IPR036097">
    <property type="entry name" value="HisK_dim/P_sf"/>
</dbReference>
<dbReference type="InterPro" id="IPR036890">
    <property type="entry name" value="HATPase_C_sf"/>
</dbReference>
<evidence type="ECO:0000256" key="7">
    <source>
        <dbReference type="ARBA" id="ARBA00022777"/>
    </source>
</evidence>
<evidence type="ECO:0000259" key="13">
    <source>
        <dbReference type="PROSITE" id="PS50885"/>
    </source>
</evidence>
<dbReference type="CDD" id="cd06225">
    <property type="entry name" value="HAMP"/>
    <property type="match status" value="1"/>
</dbReference>
<feature type="transmembrane region" description="Helical" evidence="11">
    <location>
        <begin position="190"/>
        <end position="212"/>
    </location>
</feature>
<dbReference type="Gene3D" id="3.30.565.10">
    <property type="entry name" value="Histidine kinase-like ATPase, C-terminal domain"/>
    <property type="match status" value="1"/>
</dbReference>
<evidence type="ECO:0000313" key="14">
    <source>
        <dbReference type="EMBL" id="EYF07684.1"/>
    </source>
</evidence>
<dbReference type="SMART" id="SM00304">
    <property type="entry name" value="HAMP"/>
    <property type="match status" value="1"/>
</dbReference>
<feature type="region of interest" description="Disordered" evidence="10">
    <location>
        <begin position="56"/>
        <end position="105"/>
    </location>
</feature>
<keyword evidence="4" id="KW-0597">Phosphoprotein</keyword>
<evidence type="ECO:0000256" key="4">
    <source>
        <dbReference type="ARBA" id="ARBA00022553"/>
    </source>
</evidence>
<evidence type="ECO:0000259" key="12">
    <source>
        <dbReference type="PROSITE" id="PS50109"/>
    </source>
</evidence>
<evidence type="ECO:0000256" key="6">
    <source>
        <dbReference type="ARBA" id="ARBA00022692"/>
    </source>
</evidence>
<accession>A0A017TEM0</accession>
<evidence type="ECO:0000256" key="3">
    <source>
        <dbReference type="ARBA" id="ARBA00012438"/>
    </source>
</evidence>
<dbReference type="Pfam" id="PF00672">
    <property type="entry name" value="HAMP"/>
    <property type="match status" value="1"/>
</dbReference>
<dbReference type="GO" id="GO:0000155">
    <property type="term" value="F:phosphorelay sensor kinase activity"/>
    <property type="evidence" value="ECO:0007669"/>
    <property type="project" value="InterPro"/>
</dbReference>
<evidence type="ECO:0000256" key="2">
    <source>
        <dbReference type="ARBA" id="ARBA00004370"/>
    </source>
</evidence>
<keyword evidence="9" id="KW-0902">Two-component regulatory system</keyword>
<keyword evidence="6 11" id="KW-0812">Transmembrane</keyword>
<dbReference type="PANTHER" id="PTHR45436:SF5">
    <property type="entry name" value="SENSOR HISTIDINE KINASE TRCS"/>
    <property type="match status" value="1"/>
</dbReference>
<dbReference type="PROSITE" id="PS50109">
    <property type="entry name" value="HIS_KIN"/>
    <property type="match status" value="1"/>
</dbReference>
<dbReference type="Gene3D" id="6.10.340.10">
    <property type="match status" value="1"/>
</dbReference>
<sequence length="492" mass="53093">MRLRLRLALTTLAVTAPTIVALVALDARMRHAAAEQALARIAFQHMLESGARDRCEATPATWGGTPLPAPRTGSAPPHDLPLFDHPSGPASPPPPPADGERPVRAGEPPVLFAYDALLRAANPRAPVLDEDLVEAIATRDVAAEPFTIRGPTVQVLLRMPWTTGPCTYVLARGTTGPGWLGAILPASRVWLVPVGIVIVAVLLAVGPVVGRIRKLTEAVRRSAAQGFTGSVTSPGDDEIAELGRAFDAASQEVRTQLAEKDRREQALRDYLANTTHDVMIPLTVLQAHLSTLQERAARNDPFDMSVLVSAMDEAHYLASLMHNLAIATKLDAGEPQLHRAPVDLNALVNRVMGRHRPIARQRDIALESAVPEHPVVTDADVTLLEQAVSNIVYNAIRHNRPGGHVAVLLEVIHEGRFRVRVLDDGPGIPEADLSRLVERGFRGDEARTRAPDGQGLGLHITFRVAALHDLDLRFQPSEYGGLQVDLEGYCGP</sequence>
<dbReference type="RefSeq" id="WP_044237217.1">
    <property type="nucleotide sequence ID" value="NZ_ASRX01000008.1"/>
</dbReference>
<dbReference type="PROSITE" id="PS50885">
    <property type="entry name" value="HAMP"/>
    <property type="match status" value="1"/>
</dbReference>
<keyword evidence="11" id="KW-0472">Membrane</keyword>
<feature type="domain" description="HAMP" evidence="13">
    <location>
        <begin position="206"/>
        <end position="258"/>
    </location>
</feature>
<dbReference type="GO" id="GO:0005886">
    <property type="term" value="C:plasma membrane"/>
    <property type="evidence" value="ECO:0007669"/>
    <property type="project" value="TreeGrafter"/>
</dbReference>
<dbReference type="InterPro" id="IPR050428">
    <property type="entry name" value="TCS_sensor_his_kinase"/>
</dbReference>
<reference evidence="14 15" key="1">
    <citation type="submission" date="2013-05" db="EMBL/GenBank/DDBJ databases">
        <title>Genome assembly of Chondromyces apiculatus DSM 436.</title>
        <authorList>
            <person name="Sharma G."/>
            <person name="Khatri I."/>
            <person name="Kaur C."/>
            <person name="Mayilraj S."/>
            <person name="Subramanian S."/>
        </authorList>
    </citation>
    <scope>NUCLEOTIDE SEQUENCE [LARGE SCALE GENOMIC DNA]</scope>
    <source>
        <strain evidence="14 15">DSM 436</strain>
    </source>
</reference>
<dbReference type="InterPro" id="IPR003660">
    <property type="entry name" value="HAMP_dom"/>
</dbReference>
<gene>
    <name evidence="14" type="ORF">CAP_8185</name>
</gene>
<feature type="domain" description="Histidine kinase" evidence="12">
    <location>
        <begin position="273"/>
        <end position="492"/>
    </location>
</feature>
<dbReference type="SMART" id="SM00387">
    <property type="entry name" value="HATPase_c"/>
    <property type="match status" value="1"/>
</dbReference>
<dbReference type="EC" id="2.7.13.3" evidence="3"/>
<evidence type="ECO:0000256" key="10">
    <source>
        <dbReference type="SAM" id="MobiDB-lite"/>
    </source>
</evidence>
<comment type="caution">
    <text evidence="14">The sequence shown here is derived from an EMBL/GenBank/DDBJ whole genome shotgun (WGS) entry which is preliminary data.</text>
</comment>
<dbReference type="InterPro" id="IPR003661">
    <property type="entry name" value="HisK_dim/P_dom"/>
</dbReference>
<dbReference type="CDD" id="cd00075">
    <property type="entry name" value="HATPase"/>
    <property type="match status" value="1"/>
</dbReference>
<dbReference type="Pfam" id="PF02518">
    <property type="entry name" value="HATPase_c"/>
    <property type="match status" value="1"/>
</dbReference>
<keyword evidence="5" id="KW-0808">Transferase</keyword>
<dbReference type="EMBL" id="ASRX01000008">
    <property type="protein sequence ID" value="EYF07684.1"/>
    <property type="molecule type" value="Genomic_DNA"/>
</dbReference>
<name>A0A017TEM0_9BACT</name>
<comment type="subcellular location">
    <subcellularLocation>
        <location evidence="2">Membrane</location>
    </subcellularLocation>
</comment>
<evidence type="ECO:0000256" key="5">
    <source>
        <dbReference type="ARBA" id="ARBA00022679"/>
    </source>
</evidence>
<dbReference type="CDD" id="cd00082">
    <property type="entry name" value="HisKA"/>
    <property type="match status" value="1"/>
</dbReference>
<dbReference type="SUPFAM" id="SSF47384">
    <property type="entry name" value="Homodimeric domain of signal transducing histidine kinase"/>
    <property type="match status" value="1"/>
</dbReference>
<dbReference type="PANTHER" id="PTHR45436">
    <property type="entry name" value="SENSOR HISTIDINE KINASE YKOH"/>
    <property type="match status" value="1"/>
</dbReference>
<protein>
    <recommendedName>
        <fullName evidence="3">histidine kinase</fullName>
        <ecNumber evidence="3">2.7.13.3</ecNumber>
    </recommendedName>
</protein>
<dbReference type="InterPro" id="IPR005467">
    <property type="entry name" value="His_kinase_dom"/>
</dbReference>
<keyword evidence="8 11" id="KW-1133">Transmembrane helix</keyword>
<organism evidence="14 15">
    <name type="scientific">Chondromyces apiculatus DSM 436</name>
    <dbReference type="NCBI Taxonomy" id="1192034"/>
    <lineage>
        <taxon>Bacteria</taxon>
        <taxon>Pseudomonadati</taxon>
        <taxon>Myxococcota</taxon>
        <taxon>Polyangia</taxon>
        <taxon>Polyangiales</taxon>
        <taxon>Polyangiaceae</taxon>
        <taxon>Chondromyces</taxon>
    </lineage>
</organism>
<dbReference type="AlphaFoldDB" id="A0A017TEM0"/>
<dbReference type="eggNOG" id="COG2205">
    <property type="taxonomic scope" value="Bacteria"/>
</dbReference>
<evidence type="ECO:0000256" key="11">
    <source>
        <dbReference type="SAM" id="Phobius"/>
    </source>
</evidence>
<evidence type="ECO:0000313" key="15">
    <source>
        <dbReference type="Proteomes" id="UP000019678"/>
    </source>
</evidence>
<dbReference type="SUPFAM" id="SSF55874">
    <property type="entry name" value="ATPase domain of HSP90 chaperone/DNA topoisomerase II/histidine kinase"/>
    <property type="match status" value="1"/>
</dbReference>
<dbReference type="STRING" id="1192034.CAP_8185"/>
<proteinExistence type="predicted"/>
<evidence type="ECO:0000256" key="9">
    <source>
        <dbReference type="ARBA" id="ARBA00023012"/>
    </source>
</evidence>
<comment type="catalytic activity">
    <reaction evidence="1">
        <text>ATP + protein L-histidine = ADP + protein N-phospho-L-histidine.</text>
        <dbReference type="EC" id="2.7.13.3"/>
    </reaction>
</comment>
<keyword evidence="7" id="KW-0418">Kinase</keyword>
<dbReference type="InterPro" id="IPR003594">
    <property type="entry name" value="HATPase_dom"/>
</dbReference>
<dbReference type="Proteomes" id="UP000019678">
    <property type="component" value="Unassembled WGS sequence"/>
</dbReference>
<evidence type="ECO:0000256" key="1">
    <source>
        <dbReference type="ARBA" id="ARBA00000085"/>
    </source>
</evidence>